<comment type="caution">
    <text evidence="3">The sequence shown here is derived from an EMBL/GenBank/DDBJ whole genome shotgun (WGS) entry which is preliminary data.</text>
</comment>
<evidence type="ECO:0000313" key="4">
    <source>
        <dbReference type="Proteomes" id="UP001169862"/>
    </source>
</evidence>
<dbReference type="Proteomes" id="UP001169862">
    <property type="component" value="Unassembled WGS sequence"/>
</dbReference>
<evidence type="ECO:0000313" key="3">
    <source>
        <dbReference type="EMBL" id="MDO6454871.1"/>
    </source>
</evidence>
<organism evidence="3 4">
    <name type="scientific">Neptunomonas phycophila</name>
    <dbReference type="NCBI Taxonomy" id="1572645"/>
    <lineage>
        <taxon>Bacteria</taxon>
        <taxon>Pseudomonadati</taxon>
        <taxon>Pseudomonadota</taxon>
        <taxon>Gammaproteobacteria</taxon>
        <taxon>Oceanospirillales</taxon>
        <taxon>Oceanospirillaceae</taxon>
        <taxon>Neptunomonas</taxon>
    </lineage>
</organism>
<dbReference type="InterPro" id="IPR023361">
    <property type="entry name" value="DUF1285_beta_roll_sf"/>
</dbReference>
<gene>
    <name evidence="3" type="ORF">Q4490_14965</name>
</gene>
<dbReference type="Gene3D" id="3.10.540.10">
    <property type="entry name" value="duf1285 like domain"/>
    <property type="match status" value="1"/>
</dbReference>
<feature type="domain" description="DUF1285" evidence="2">
    <location>
        <begin position="93"/>
        <end position="188"/>
    </location>
</feature>
<dbReference type="InterPro" id="IPR048342">
    <property type="entry name" value="DUF1285_C"/>
</dbReference>
<dbReference type="AlphaFoldDB" id="A0AAW7XKF6"/>
<dbReference type="Gene3D" id="2.30.270.10">
    <property type="entry name" value="duf1285 protein"/>
    <property type="match status" value="1"/>
</dbReference>
<name>A0AAW7XKF6_9GAMM</name>
<dbReference type="RefSeq" id="WP_303551724.1">
    <property type="nucleotide sequence ID" value="NZ_JAUOPG010000010.1"/>
</dbReference>
<sequence>MNNKKSVNLDVIKEQLTAPASSPHGAPVDQWNPGFCGEIDLLIKRNGEWLYQQSPITRPAMVNLFARVLWLEDGRYYLKTPVEKMGIQVEDTPFHVTQMSDVIDSEGNSAIQFTTLTGDLVTLDQAHPIRLRLDPITSEPSPLVLVRYGMEALISRPVFYELMERASTRLVDGQEQLIIESAGCEFVLGAVDNND</sequence>
<dbReference type="Pfam" id="PF06938">
    <property type="entry name" value="DUF1285_N"/>
    <property type="match status" value="1"/>
</dbReference>
<dbReference type="PIRSF" id="PIRSF029557">
    <property type="entry name" value="UCP029557"/>
    <property type="match status" value="1"/>
</dbReference>
<reference evidence="3" key="1">
    <citation type="submission" date="2023-07" db="EMBL/GenBank/DDBJ databases">
        <title>Genome content predicts the carbon catabolic preferences of heterotrophic bacteria.</title>
        <authorList>
            <person name="Gralka M."/>
        </authorList>
    </citation>
    <scope>NUCLEOTIDE SEQUENCE</scope>
    <source>
        <strain evidence="3">I2M16</strain>
    </source>
</reference>
<dbReference type="InterPro" id="IPR048341">
    <property type="entry name" value="DUF1285_N"/>
</dbReference>
<evidence type="ECO:0000259" key="1">
    <source>
        <dbReference type="Pfam" id="PF06938"/>
    </source>
</evidence>
<proteinExistence type="predicted"/>
<dbReference type="Pfam" id="PF21028">
    <property type="entry name" value="DUF1285_C"/>
    <property type="match status" value="1"/>
</dbReference>
<protein>
    <submittedName>
        <fullName evidence="3">DUF1285 domain-containing protein</fullName>
    </submittedName>
</protein>
<feature type="domain" description="DUF1285" evidence="1">
    <location>
        <begin position="26"/>
        <end position="92"/>
    </location>
</feature>
<evidence type="ECO:0000259" key="2">
    <source>
        <dbReference type="Pfam" id="PF21028"/>
    </source>
</evidence>
<dbReference type="InterPro" id="IPR010707">
    <property type="entry name" value="DUF1285"/>
</dbReference>
<accession>A0AAW7XKF6</accession>
<dbReference type="EMBL" id="JAUOPG010000010">
    <property type="protein sequence ID" value="MDO6454871.1"/>
    <property type="molecule type" value="Genomic_DNA"/>
</dbReference>